<proteinExistence type="predicted"/>
<feature type="coiled-coil region" evidence="1">
    <location>
        <begin position="193"/>
        <end position="262"/>
    </location>
</feature>
<evidence type="ECO:0000313" key="3">
    <source>
        <dbReference type="EMBL" id="EEN43265.1"/>
    </source>
</evidence>
<reference evidence="3" key="1">
    <citation type="journal article" date="2008" name="Nature">
        <title>The amphioxus genome and the evolution of the chordate karyotype.</title>
        <authorList>
            <consortium name="US DOE Joint Genome Institute (JGI-PGF)"/>
            <person name="Putnam N.H."/>
            <person name="Butts T."/>
            <person name="Ferrier D.E.K."/>
            <person name="Furlong R.F."/>
            <person name="Hellsten U."/>
            <person name="Kawashima T."/>
            <person name="Robinson-Rechavi M."/>
            <person name="Shoguchi E."/>
            <person name="Terry A."/>
            <person name="Yu J.-K."/>
            <person name="Benito-Gutierrez E.L."/>
            <person name="Dubchak I."/>
            <person name="Garcia-Fernandez J."/>
            <person name="Gibson-Brown J.J."/>
            <person name="Grigoriev I.V."/>
            <person name="Horton A.C."/>
            <person name="de Jong P.J."/>
            <person name="Jurka J."/>
            <person name="Kapitonov V.V."/>
            <person name="Kohara Y."/>
            <person name="Kuroki Y."/>
            <person name="Lindquist E."/>
            <person name="Lucas S."/>
            <person name="Osoegawa K."/>
            <person name="Pennacchio L.A."/>
            <person name="Salamov A.A."/>
            <person name="Satou Y."/>
            <person name="Sauka-Spengler T."/>
            <person name="Schmutz J."/>
            <person name="Shin-I T."/>
            <person name="Toyoda A."/>
            <person name="Bronner-Fraser M."/>
            <person name="Fujiyama A."/>
            <person name="Holland L.Z."/>
            <person name="Holland P.W.H."/>
            <person name="Satoh N."/>
            <person name="Rokhsar D.S."/>
        </authorList>
    </citation>
    <scope>NUCLEOTIDE SEQUENCE [LARGE SCALE GENOMIC DNA]</scope>
    <source>
        <strain evidence="3">S238N-H82</strain>
        <tissue evidence="3">Testes</tissue>
    </source>
</reference>
<accession>C3ZW51</accession>
<dbReference type="InParanoid" id="C3ZW51"/>
<protein>
    <submittedName>
        <fullName evidence="3">Uncharacterized protein</fullName>
    </submittedName>
</protein>
<feature type="region of interest" description="Disordered" evidence="2">
    <location>
        <begin position="84"/>
        <end position="141"/>
    </location>
</feature>
<dbReference type="EMBL" id="GG666695">
    <property type="protein sequence ID" value="EEN43265.1"/>
    <property type="molecule type" value="Genomic_DNA"/>
</dbReference>
<sequence length="279" mass="32387">RWQKLGCDWSSVLTVIIAREFERPRVSCLLGPSSWDPTPGGQHCVRFEYCRKRNRPCSKPKGHPSRCDSKRPLEHLHQFWLKSAKHQKRQEQEKENNVALENTQHSDVPETPAKESIAPAKHQNTTVTRTQQSLEPGVTQTPVKESIVPAKHQKTTVTIARTKTRPKKSTRSKNSLPGQAAAIAPWMYTERYRTKQKREYEELLERKKDLETEVRSLETKVGRLRQESAWWQQVSIRTACEREQLKAEREELRIQGEVMKAKHKWAAEHCRVCHSLSSS</sequence>
<evidence type="ECO:0000256" key="2">
    <source>
        <dbReference type="SAM" id="MobiDB-lite"/>
    </source>
</evidence>
<feature type="non-terminal residue" evidence="3">
    <location>
        <position position="1"/>
    </location>
</feature>
<dbReference type="AlphaFoldDB" id="C3ZW51"/>
<gene>
    <name evidence="3" type="ORF">BRAFLDRAFT_101974</name>
</gene>
<keyword evidence="1" id="KW-0175">Coiled coil</keyword>
<name>C3ZW51_BRAFL</name>
<evidence type="ECO:0000256" key="1">
    <source>
        <dbReference type="SAM" id="Coils"/>
    </source>
</evidence>
<organism>
    <name type="scientific">Branchiostoma floridae</name>
    <name type="common">Florida lancelet</name>
    <name type="synonym">Amphioxus</name>
    <dbReference type="NCBI Taxonomy" id="7739"/>
    <lineage>
        <taxon>Eukaryota</taxon>
        <taxon>Metazoa</taxon>
        <taxon>Chordata</taxon>
        <taxon>Cephalochordata</taxon>
        <taxon>Leptocardii</taxon>
        <taxon>Amphioxiformes</taxon>
        <taxon>Branchiostomatidae</taxon>
        <taxon>Branchiostoma</taxon>
    </lineage>
</organism>
<feature type="compositionally biased region" description="Polar residues" evidence="2">
    <location>
        <begin position="122"/>
        <end position="141"/>
    </location>
</feature>